<dbReference type="Proteomes" id="UP000618382">
    <property type="component" value="Unassembled WGS sequence"/>
</dbReference>
<evidence type="ECO:0000313" key="12">
    <source>
        <dbReference type="Proteomes" id="UP000618382"/>
    </source>
</evidence>
<dbReference type="PANTHER" id="PTHR47019:SF1">
    <property type="entry name" value="LIPID II FLIPPASE MURJ"/>
    <property type="match status" value="1"/>
</dbReference>
<dbReference type="GO" id="GO:0009252">
    <property type="term" value="P:peptidoglycan biosynthetic process"/>
    <property type="evidence" value="ECO:0007669"/>
    <property type="project" value="UniProtKB-KW"/>
</dbReference>
<dbReference type="AlphaFoldDB" id="A0A7Y9JW62"/>
<evidence type="ECO:0000256" key="4">
    <source>
        <dbReference type="ARBA" id="ARBA00022960"/>
    </source>
</evidence>
<dbReference type="PRINTS" id="PR01806">
    <property type="entry name" value="VIRFACTRMVIN"/>
</dbReference>
<dbReference type="RefSeq" id="WP_140459132.1">
    <property type="nucleotide sequence ID" value="NZ_BONN01000002.1"/>
</dbReference>
<keyword evidence="7 8" id="KW-0472">Membrane</keyword>
<evidence type="ECO:0000256" key="7">
    <source>
        <dbReference type="ARBA" id="ARBA00023136"/>
    </source>
</evidence>
<evidence type="ECO:0000256" key="5">
    <source>
        <dbReference type="ARBA" id="ARBA00022984"/>
    </source>
</evidence>
<dbReference type="EMBL" id="JACCBK010000001">
    <property type="protein sequence ID" value="NYD84516.1"/>
    <property type="molecule type" value="Genomic_DNA"/>
</dbReference>
<dbReference type="GO" id="GO:0015648">
    <property type="term" value="F:lipid-linked peptidoglycan transporter activity"/>
    <property type="evidence" value="ECO:0007669"/>
    <property type="project" value="TreeGrafter"/>
</dbReference>
<feature type="transmembrane region" description="Helical" evidence="8">
    <location>
        <begin position="95"/>
        <end position="118"/>
    </location>
</feature>
<evidence type="ECO:0000313" key="11">
    <source>
        <dbReference type="Proteomes" id="UP000577956"/>
    </source>
</evidence>
<evidence type="ECO:0000256" key="1">
    <source>
        <dbReference type="ARBA" id="ARBA00004651"/>
    </source>
</evidence>
<feature type="transmembrane region" description="Helical" evidence="8">
    <location>
        <begin position="203"/>
        <end position="223"/>
    </location>
</feature>
<evidence type="ECO:0000256" key="3">
    <source>
        <dbReference type="ARBA" id="ARBA00022692"/>
    </source>
</evidence>
<sequence>MRRPGRAVQGLLGAAALIAVVTVVSRVLGLVRLLVQSGTVGADEIADAYNAANVLPNILFEAAAGGALAGAVVPLLAGPVAGADREQVSRITSAALGWALTVLVPVGVLLALASGVVADVATDDPATAAMVRYLVLVFSVQVPLYGVAVLLYGVLQAHHRFFWPAFAPVLNSLVVITAYTVYGVMADGEVRDPTGLPAGAVDVLAWGTTAGVAAMCLPMLVPVRRLGVRLRPTWRFPAGTGPRFRALALAGVGAVAAQQLSVAVVWALANSRLPGEGQGYTAFLYAQQVYLLPYAVLVVPLATSTFPRIAAHVAAADRTRLAALSAVTTRAVLAAAVLGAAAVLAGGPAVATVFAAFAEQPGVVGAMGSTLDWMAPGVVGLAVLFHVSRTLYALERSRSAVAVNACGWLVVALTAVVLVARADADGVLAALGQATTVGMAAGAVAAVMALRRAVGGAALAGLPRTVVVSVAGAALGAPLGRWVAGTVLDLTGHGAVSATGAAAGGAVVAAAVVAAAVVLADRSTLQAVAAGGSSAGAPAAGPSAPAGR</sequence>
<dbReference type="GO" id="GO:0008360">
    <property type="term" value="P:regulation of cell shape"/>
    <property type="evidence" value="ECO:0007669"/>
    <property type="project" value="UniProtKB-KW"/>
</dbReference>
<feature type="transmembrane region" description="Helical" evidence="8">
    <location>
        <begin position="496"/>
        <end position="520"/>
    </location>
</feature>
<keyword evidence="2" id="KW-1003">Cell membrane</keyword>
<dbReference type="InterPro" id="IPR051050">
    <property type="entry name" value="Lipid_II_flippase_MurJ/MviN"/>
</dbReference>
<evidence type="ECO:0000256" key="2">
    <source>
        <dbReference type="ARBA" id="ARBA00022475"/>
    </source>
</evidence>
<feature type="transmembrane region" description="Helical" evidence="8">
    <location>
        <begin position="244"/>
        <end position="269"/>
    </location>
</feature>
<comment type="subcellular location">
    <subcellularLocation>
        <location evidence="1">Cell membrane</location>
        <topology evidence="1">Multi-pass membrane protein</topology>
    </subcellularLocation>
</comment>
<feature type="transmembrane region" description="Helical" evidence="8">
    <location>
        <begin position="130"/>
        <end position="154"/>
    </location>
</feature>
<comment type="caution">
    <text evidence="10">The sequence shown here is derived from an EMBL/GenBank/DDBJ whole genome shotgun (WGS) entry which is preliminary data.</text>
</comment>
<feature type="transmembrane region" description="Helical" evidence="8">
    <location>
        <begin position="462"/>
        <end position="484"/>
    </location>
</feature>
<feature type="transmembrane region" description="Helical" evidence="8">
    <location>
        <begin position="373"/>
        <end position="394"/>
    </location>
</feature>
<reference evidence="9 12" key="2">
    <citation type="submission" date="2021-01" db="EMBL/GenBank/DDBJ databases">
        <title>Whole genome shotgun sequence of Cellulomonas oligotrophica NBRC 109435.</title>
        <authorList>
            <person name="Komaki H."/>
            <person name="Tamura T."/>
        </authorList>
    </citation>
    <scope>NUCLEOTIDE SEQUENCE [LARGE SCALE GENOMIC DNA]</scope>
    <source>
        <strain evidence="9 12">NBRC 109435</strain>
    </source>
</reference>
<dbReference type="Pfam" id="PF03023">
    <property type="entry name" value="MurJ"/>
    <property type="match status" value="1"/>
</dbReference>
<evidence type="ECO:0000256" key="8">
    <source>
        <dbReference type="SAM" id="Phobius"/>
    </source>
</evidence>
<dbReference type="GO" id="GO:0034204">
    <property type="term" value="P:lipid translocation"/>
    <property type="evidence" value="ECO:0007669"/>
    <property type="project" value="TreeGrafter"/>
</dbReference>
<organism evidence="10 11">
    <name type="scientific">Cellulomonas oligotrophica</name>
    <dbReference type="NCBI Taxonomy" id="931536"/>
    <lineage>
        <taxon>Bacteria</taxon>
        <taxon>Bacillati</taxon>
        <taxon>Actinomycetota</taxon>
        <taxon>Actinomycetes</taxon>
        <taxon>Micrococcales</taxon>
        <taxon>Cellulomonadaceae</taxon>
        <taxon>Cellulomonas</taxon>
    </lineage>
</organism>
<dbReference type="Proteomes" id="UP000577956">
    <property type="component" value="Unassembled WGS sequence"/>
</dbReference>
<gene>
    <name evidence="10" type="ORF">BKA21_000065</name>
    <name evidence="9" type="ORF">Col01nite_07400</name>
</gene>
<evidence type="ECO:0000256" key="6">
    <source>
        <dbReference type="ARBA" id="ARBA00022989"/>
    </source>
</evidence>
<dbReference type="GO" id="GO:0005886">
    <property type="term" value="C:plasma membrane"/>
    <property type="evidence" value="ECO:0007669"/>
    <property type="project" value="UniProtKB-SubCell"/>
</dbReference>
<dbReference type="InterPro" id="IPR004268">
    <property type="entry name" value="MurJ"/>
</dbReference>
<evidence type="ECO:0000313" key="9">
    <source>
        <dbReference type="EMBL" id="GIG31581.1"/>
    </source>
</evidence>
<feature type="transmembrane region" description="Helical" evidence="8">
    <location>
        <begin position="426"/>
        <end position="450"/>
    </location>
</feature>
<keyword evidence="12" id="KW-1185">Reference proteome</keyword>
<name>A0A7Y9JW62_9CELL</name>
<proteinExistence type="predicted"/>
<dbReference type="EMBL" id="BONN01000002">
    <property type="protein sequence ID" value="GIG31581.1"/>
    <property type="molecule type" value="Genomic_DNA"/>
</dbReference>
<feature type="transmembrane region" description="Helical" evidence="8">
    <location>
        <begin position="289"/>
        <end position="310"/>
    </location>
</feature>
<keyword evidence="6 8" id="KW-1133">Transmembrane helix</keyword>
<evidence type="ECO:0000313" key="10">
    <source>
        <dbReference type="EMBL" id="NYD84516.1"/>
    </source>
</evidence>
<feature type="transmembrane region" description="Helical" evidence="8">
    <location>
        <begin position="58"/>
        <end position="83"/>
    </location>
</feature>
<keyword evidence="3 8" id="KW-0812">Transmembrane</keyword>
<feature type="transmembrane region" description="Helical" evidence="8">
    <location>
        <begin position="401"/>
        <end position="420"/>
    </location>
</feature>
<feature type="transmembrane region" description="Helical" evidence="8">
    <location>
        <begin position="161"/>
        <end position="183"/>
    </location>
</feature>
<accession>A0A7Y9JW62</accession>
<dbReference type="PANTHER" id="PTHR47019">
    <property type="entry name" value="LIPID II FLIPPASE MURJ"/>
    <property type="match status" value="1"/>
</dbReference>
<keyword evidence="5" id="KW-0573">Peptidoglycan synthesis</keyword>
<reference evidence="10 11" key="1">
    <citation type="submission" date="2020-07" db="EMBL/GenBank/DDBJ databases">
        <title>Sequencing the genomes of 1000 actinobacteria strains.</title>
        <authorList>
            <person name="Klenk H.-P."/>
        </authorList>
    </citation>
    <scope>NUCLEOTIDE SEQUENCE [LARGE SCALE GENOMIC DNA]</scope>
    <source>
        <strain evidence="10 11">DSM 24482</strain>
    </source>
</reference>
<feature type="transmembrane region" description="Helical" evidence="8">
    <location>
        <begin position="331"/>
        <end position="358"/>
    </location>
</feature>
<protein>
    <submittedName>
        <fullName evidence="10">Putative peptidoglycan lipid II flippase</fullName>
    </submittedName>
</protein>
<keyword evidence="4" id="KW-0133">Cell shape</keyword>